<protein>
    <submittedName>
        <fullName evidence="1">Uncharacterized protein</fullName>
    </submittedName>
</protein>
<dbReference type="Proteomes" id="UP001432251">
    <property type="component" value="Plasmid p1"/>
</dbReference>
<evidence type="ECO:0000313" key="2">
    <source>
        <dbReference type="Proteomes" id="UP001432251"/>
    </source>
</evidence>
<reference evidence="1" key="1">
    <citation type="journal article" date="2025" name="Int. J. Syst. Evol. Microbiol.">
        <title>Streptomyces citrinus sp. nov., with yellow diffusible pigment.</title>
        <authorList>
            <person name="He Y."/>
            <person name="Yang E."/>
            <person name="Xu J."/>
            <person name="Sun Y."/>
            <person name="Sun L."/>
        </authorList>
    </citation>
    <scope>NUCLEOTIDE SEQUENCE</scope>
    <source>
        <strain evidence="1">Q6</strain>
    </source>
</reference>
<evidence type="ECO:0000313" key="1">
    <source>
        <dbReference type="EMBL" id="WWQ69362.1"/>
    </source>
</evidence>
<organism evidence="1 2">
    <name type="scientific">Streptomyces citrinus</name>
    <dbReference type="NCBI Taxonomy" id="3118173"/>
    <lineage>
        <taxon>Bacteria</taxon>
        <taxon>Bacillati</taxon>
        <taxon>Actinomycetota</taxon>
        <taxon>Actinomycetes</taxon>
        <taxon>Kitasatosporales</taxon>
        <taxon>Streptomycetaceae</taxon>
        <taxon>Streptomyces</taxon>
    </lineage>
</organism>
<proteinExistence type="predicted"/>
<geneLocation type="plasmid" evidence="1 2">
    <name>p1</name>
</geneLocation>
<keyword evidence="1" id="KW-0614">Plasmid</keyword>
<gene>
    <name evidence="1" type="ORF">V2W30_39950</name>
</gene>
<name>A0ACD5AQ85_9ACTN</name>
<accession>A0ACD5AQ85</accession>
<keyword evidence="2" id="KW-1185">Reference proteome</keyword>
<sequence length="246" mass="26652">MVDADSEYTAAASGAGLHTLETEDFELAEVTNDEMVAVYKSRMAKKGASGRGIYDELILSAPGGCCPLCGQRNVSTLDHHLPKKLFPALAVAPLNLVPACADCNKLKLDAAPSSREQETLHPYFDAISDDPWLAATVVETKPAAVQFFVDPPAHWDASLTERVKRHCVLFQLPKLYAAQAAPEISGIAYHLTNLYSAAPAQGAVKVRAFLVDQAESRRHARVNSWQGAMYQALADSTWYCDGGFTI</sequence>
<dbReference type="EMBL" id="CP146023">
    <property type="protein sequence ID" value="WWQ69362.1"/>
    <property type="molecule type" value="Genomic_DNA"/>
</dbReference>